<gene>
    <name evidence="12" type="primary">MCM7</name>
    <name evidence="15" type="ORF">JKP88DRAFT_269064</name>
</gene>
<comment type="subcellular location">
    <subcellularLocation>
        <location evidence="1 12">Nucleus</location>
    </subcellularLocation>
</comment>
<dbReference type="GO" id="GO:0016787">
    <property type="term" value="F:hydrolase activity"/>
    <property type="evidence" value="ECO:0007669"/>
    <property type="project" value="UniProtKB-KW"/>
</dbReference>
<dbReference type="Gene3D" id="3.40.50.300">
    <property type="entry name" value="P-loop containing nucleotide triphosphate hydrolases"/>
    <property type="match status" value="1"/>
</dbReference>
<dbReference type="Proteomes" id="UP000664859">
    <property type="component" value="Unassembled WGS sequence"/>
</dbReference>
<organism evidence="15 16">
    <name type="scientific">Tribonema minus</name>
    <dbReference type="NCBI Taxonomy" id="303371"/>
    <lineage>
        <taxon>Eukaryota</taxon>
        <taxon>Sar</taxon>
        <taxon>Stramenopiles</taxon>
        <taxon>Ochrophyta</taxon>
        <taxon>PX clade</taxon>
        <taxon>Xanthophyceae</taxon>
        <taxon>Tribonematales</taxon>
        <taxon>Tribonemataceae</taxon>
        <taxon>Tribonema</taxon>
    </lineage>
</organism>
<dbReference type="InterPro" id="IPR033762">
    <property type="entry name" value="MCM_OB"/>
</dbReference>
<dbReference type="GO" id="GO:0005524">
    <property type="term" value="F:ATP binding"/>
    <property type="evidence" value="ECO:0007669"/>
    <property type="project" value="UniProtKB-KW"/>
</dbReference>
<dbReference type="Gene3D" id="3.30.1640.10">
    <property type="entry name" value="mini-chromosome maintenance (MCM) complex, chain A, domain 1"/>
    <property type="match status" value="1"/>
</dbReference>
<dbReference type="FunFam" id="2.20.28.10:FF:000004">
    <property type="entry name" value="DNA replication licensing factor MCM7"/>
    <property type="match status" value="1"/>
</dbReference>
<dbReference type="InterPro" id="IPR027925">
    <property type="entry name" value="MCM_N"/>
</dbReference>
<sequence length="775" mass="86193">MTEREDFPKYDSELDKCRDFLKEFQKFGEGCKYMDLLQEVANRRRTVVEIELEDVLAHKREDDFVERIGRNTHRYLKLFCRAIDEVMPDATEDISARRDVWDVLCAQRLEQHEQALNQPDAELEGADKTGFPPALTRRYECRILPLKGAEHKPVALRDVRADDVGRLVQIRAMVTRVSDVKPLAAVVTYTCDTCGAEVYQEVFNRQYTPLHTCPSNMCVENHVKGKLVMQTRGSRFLKYQELRIQELPDQVPIGHVPRTMTVQCHGELTRCCGPGDIITLAGIFLPIRYEGFKAMKAGLIADIYVEVQHIFRHKKNYDEFEDTPELAQRLSEAADDPNIFRLLARSIAPEIYGHEDVKKALLLQLVGGVTRTLPDGMKIRGDINICLMGDPGVAKSQLLKYIASVAPRGVYTTGKGSSGVGLTAAVSRDPVTGDMALEGGALVLADHGICCIDEFDKMEESDRTAIHEVMEQQTVSIAKAGITTTLNARAAVLAAANPLYGRYNRNRPMSENINLPNSLISRFDLIFLLLDRADMETDTALARHVTYVHQHGANPELDFVPLDPTFIKHYISQARTVEPYIPAELAPYVVEAYVELRQADAEGPSDQTAMTARQLLSILRLSQALARLKFYEAVTTDEVEEAIRLTHISKASLANESDGAGGMQSGAATEDVTSRIYGLIRDTAAAAGVLEVEYQRIEAMAVRRGFSEEQIAAALEEYVGLELLEVNAARTHIAITVQKVGEDEDEAADDDAGDGDNDGGDGSGGGRRVRPWRRR</sequence>
<dbReference type="SMART" id="SM00382">
    <property type="entry name" value="AAA"/>
    <property type="match status" value="1"/>
</dbReference>
<evidence type="ECO:0000256" key="4">
    <source>
        <dbReference type="ARBA" id="ARBA00022801"/>
    </source>
</evidence>
<dbReference type="InterPro" id="IPR001208">
    <property type="entry name" value="MCM_dom"/>
</dbReference>
<dbReference type="PRINTS" id="PR01657">
    <property type="entry name" value="MCMFAMILY"/>
</dbReference>
<evidence type="ECO:0000256" key="2">
    <source>
        <dbReference type="ARBA" id="ARBA00022705"/>
    </source>
</evidence>
<dbReference type="Pfam" id="PF17855">
    <property type="entry name" value="MCM_lid"/>
    <property type="match status" value="1"/>
</dbReference>
<dbReference type="GO" id="GO:0003697">
    <property type="term" value="F:single-stranded DNA binding"/>
    <property type="evidence" value="ECO:0007669"/>
    <property type="project" value="TreeGrafter"/>
</dbReference>
<dbReference type="InterPro" id="IPR008050">
    <property type="entry name" value="MCM7"/>
</dbReference>
<dbReference type="GO" id="GO:0017116">
    <property type="term" value="F:single-stranded DNA helicase activity"/>
    <property type="evidence" value="ECO:0007669"/>
    <property type="project" value="TreeGrafter"/>
</dbReference>
<evidence type="ECO:0000256" key="5">
    <source>
        <dbReference type="ARBA" id="ARBA00022806"/>
    </source>
</evidence>
<dbReference type="OrthoDB" id="3207464at2759"/>
<keyword evidence="3 11" id="KW-0547">Nucleotide-binding</keyword>
<dbReference type="InterPro" id="IPR041562">
    <property type="entry name" value="MCM_lid"/>
</dbReference>
<feature type="compositionally biased region" description="Acidic residues" evidence="13">
    <location>
        <begin position="742"/>
        <end position="759"/>
    </location>
</feature>
<dbReference type="GO" id="GO:0005634">
    <property type="term" value="C:nucleus"/>
    <property type="evidence" value="ECO:0007669"/>
    <property type="project" value="UniProtKB-SubCell"/>
</dbReference>
<dbReference type="Pfam" id="PF14551">
    <property type="entry name" value="MCM_N"/>
    <property type="match status" value="1"/>
</dbReference>
<keyword evidence="6 11" id="KW-0067">ATP-binding</keyword>
<evidence type="ECO:0000256" key="6">
    <source>
        <dbReference type="ARBA" id="ARBA00022840"/>
    </source>
</evidence>
<protein>
    <recommendedName>
        <fullName evidence="12">DNA replication licensing factor MCM7</fullName>
        <ecNumber evidence="12">3.6.4.12</ecNumber>
    </recommendedName>
</protein>
<dbReference type="InterPro" id="IPR003593">
    <property type="entry name" value="AAA+_ATPase"/>
</dbReference>
<dbReference type="InterPro" id="IPR031327">
    <property type="entry name" value="MCM"/>
</dbReference>
<dbReference type="GO" id="GO:0006271">
    <property type="term" value="P:DNA strand elongation involved in DNA replication"/>
    <property type="evidence" value="ECO:0007669"/>
    <property type="project" value="TreeGrafter"/>
</dbReference>
<keyword evidence="4 12" id="KW-0378">Hydrolase</keyword>
<dbReference type="PROSITE" id="PS00847">
    <property type="entry name" value="MCM_1"/>
    <property type="match status" value="1"/>
</dbReference>
<dbReference type="GO" id="GO:0006270">
    <property type="term" value="P:DNA replication initiation"/>
    <property type="evidence" value="ECO:0007669"/>
    <property type="project" value="InterPro"/>
</dbReference>
<comment type="catalytic activity">
    <reaction evidence="10">
        <text>ATP + H2O = ADP + phosphate + H(+)</text>
        <dbReference type="Rhea" id="RHEA:13065"/>
        <dbReference type="ChEBI" id="CHEBI:15377"/>
        <dbReference type="ChEBI" id="CHEBI:15378"/>
        <dbReference type="ChEBI" id="CHEBI:30616"/>
        <dbReference type="ChEBI" id="CHEBI:43474"/>
        <dbReference type="ChEBI" id="CHEBI:456216"/>
        <dbReference type="EC" id="3.6.4.12"/>
    </reaction>
    <physiologicalReaction direction="left-to-right" evidence="10">
        <dbReference type="Rhea" id="RHEA:13066"/>
    </physiologicalReaction>
</comment>
<dbReference type="SUPFAM" id="SSF52540">
    <property type="entry name" value="P-loop containing nucleoside triphosphate hydrolases"/>
    <property type="match status" value="1"/>
</dbReference>
<feature type="domain" description="MCM C-terminal AAA(+) ATPase" evidence="14">
    <location>
        <begin position="339"/>
        <end position="545"/>
    </location>
</feature>
<keyword evidence="9 12" id="KW-0131">Cell cycle</keyword>
<evidence type="ECO:0000256" key="10">
    <source>
        <dbReference type="ARBA" id="ARBA00048432"/>
    </source>
</evidence>
<evidence type="ECO:0000256" key="7">
    <source>
        <dbReference type="ARBA" id="ARBA00023125"/>
    </source>
</evidence>
<keyword evidence="5 12" id="KW-0347">Helicase</keyword>
<evidence type="ECO:0000313" key="16">
    <source>
        <dbReference type="Proteomes" id="UP000664859"/>
    </source>
</evidence>
<dbReference type="InterPro" id="IPR012340">
    <property type="entry name" value="NA-bd_OB-fold"/>
</dbReference>
<evidence type="ECO:0000256" key="3">
    <source>
        <dbReference type="ARBA" id="ARBA00022741"/>
    </source>
</evidence>
<evidence type="ECO:0000256" key="9">
    <source>
        <dbReference type="ARBA" id="ARBA00023306"/>
    </source>
</evidence>
<keyword evidence="16" id="KW-1185">Reference proteome</keyword>
<dbReference type="PROSITE" id="PS50051">
    <property type="entry name" value="MCM_2"/>
    <property type="match status" value="1"/>
</dbReference>
<dbReference type="InterPro" id="IPR018525">
    <property type="entry name" value="MCM_CS"/>
</dbReference>
<reference evidence="15" key="1">
    <citation type="submission" date="2021-02" db="EMBL/GenBank/DDBJ databases">
        <title>First Annotated Genome of the Yellow-green Alga Tribonema minus.</title>
        <authorList>
            <person name="Mahan K.M."/>
        </authorList>
    </citation>
    <scope>NUCLEOTIDE SEQUENCE</scope>
    <source>
        <strain evidence="15">UTEX B ZZ1240</strain>
    </source>
</reference>
<name>A0A835YVG8_9STRA</name>
<keyword evidence="8 12" id="KW-0539">Nucleus</keyword>
<dbReference type="PANTHER" id="PTHR11630:SF26">
    <property type="entry name" value="DNA REPLICATION LICENSING FACTOR MCM7"/>
    <property type="match status" value="1"/>
</dbReference>
<dbReference type="InterPro" id="IPR027417">
    <property type="entry name" value="P-loop_NTPase"/>
</dbReference>
<keyword evidence="7 11" id="KW-0238">DNA-binding</keyword>
<evidence type="ECO:0000313" key="15">
    <source>
        <dbReference type="EMBL" id="KAG5181423.1"/>
    </source>
</evidence>
<dbReference type="Gene3D" id="2.40.50.140">
    <property type="entry name" value="Nucleic acid-binding proteins"/>
    <property type="match status" value="1"/>
</dbReference>
<feature type="region of interest" description="Disordered" evidence="13">
    <location>
        <begin position="740"/>
        <end position="775"/>
    </location>
</feature>
<dbReference type="AlphaFoldDB" id="A0A835YVG8"/>
<evidence type="ECO:0000256" key="12">
    <source>
        <dbReference type="RuleBase" id="RU365012"/>
    </source>
</evidence>
<dbReference type="SMART" id="SM00350">
    <property type="entry name" value="MCM"/>
    <property type="match status" value="1"/>
</dbReference>
<evidence type="ECO:0000256" key="1">
    <source>
        <dbReference type="ARBA" id="ARBA00004123"/>
    </source>
</evidence>
<dbReference type="Gene3D" id="2.20.28.10">
    <property type="match status" value="1"/>
</dbReference>
<evidence type="ECO:0000256" key="11">
    <source>
        <dbReference type="RuleBase" id="RU004070"/>
    </source>
</evidence>
<dbReference type="EMBL" id="JAFCMP010000334">
    <property type="protein sequence ID" value="KAG5181423.1"/>
    <property type="molecule type" value="Genomic_DNA"/>
</dbReference>
<comment type="function">
    <text evidence="12">Acts as component of the MCM2-7 complex (MCM complex) which is the replicative helicase essential for 'once per cell cycle' DNA replication initiation and elongation in eukaryotic cells. The active ATPase sites in the MCM2-7 ring are formed through the interaction surfaces of two neighboring subunits such that a critical structure of a conserved arginine finger motif is provided in trans relative to the ATP-binding site of the Walker A box of the adjacent subunit. The six ATPase active sites, however, are likely to contribute differentially to the complex helicase activity.</text>
</comment>
<evidence type="ECO:0000256" key="13">
    <source>
        <dbReference type="SAM" id="MobiDB-lite"/>
    </source>
</evidence>
<evidence type="ECO:0000259" key="14">
    <source>
        <dbReference type="PROSITE" id="PS50051"/>
    </source>
</evidence>
<proteinExistence type="inferred from homology"/>
<dbReference type="GO" id="GO:0000727">
    <property type="term" value="P:double-strand break repair via break-induced replication"/>
    <property type="evidence" value="ECO:0007669"/>
    <property type="project" value="TreeGrafter"/>
</dbReference>
<dbReference type="PANTHER" id="PTHR11630">
    <property type="entry name" value="DNA REPLICATION LICENSING FACTOR MCM FAMILY MEMBER"/>
    <property type="match status" value="1"/>
</dbReference>
<dbReference type="GO" id="GO:0042555">
    <property type="term" value="C:MCM complex"/>
    <property type="evidence" value="ECO:0007669"/>
    <property type="project" value="InterPro"/>
</dbReference>
<accession>A0A835YVG8</accession>
<comment type="caution">
    <text evidence="15">The sequence shown here is derived from an EMBL/GenBank/DDBJ whole genome shotgun (WGS) entry which is preliminary data.</text>
</comment>
<dbReference type="Pfam" id="PF17207">
    <property type="entry name" value="MCM_OB"/>
    <property type="match status" value="1"/>
</dbReference>
<keyword evidence="2 12" id="KW-0235">DNA replication</keyword>
<dbReference type="PRINTS" id="PR01663">
    <property type="entry name" value="MCMPROTEIN7"/>
</dbReference>
<comment type="similarity">
    <text evidence="11">Belongs to the MCM family.</text>
</comment>
<dbReference type="FunFam" id="3.40.50.300:FF:000288">
    <property type="entry name" value="DNA replication licensing factor MCM7"/>
    <property type="match status" value="1"/>
</dbReference>
<dbReference type="Pfam" id="PF00493">
    <property type="entry name" value="MCM"/>
    <property type="match status" value="1"/>
</dbReference>
<dbReference type="EC" id="3.6.4.12" evidence="12"/>
<dbReference type="SUPFAM" id="SSF50249">
    <property type="entry name" value="Nucleic acid-binding proteins"/>
    <property type="match status" value="1"/>
</dbReference>
<evidence type="ECO:0000256" key="8">
    <source>
        <dbReference type="ARBA" id="ARBA00023242"/>
    </source>
</evidence>